<feature type="region of interest" description="Disordered" evidence="1">
    <location>
        <begin position="16"/>
        <end position="63"/>
    </location>
</feature>
<reference evidence="3 4" key="1">
    <citation type="submission" date="2018-11" db="EMBL/GenBank/DDBJ databases">
        <authorList>
            <person name="Li F."/>
        </authorList>
    </citation>
    <scope>NUCLEOTIDE SEQUENCE [LARGE SCALE GENOMIC DNA]</scope>
    <source>
        <strain evidence="3 4">Gsoil 818</strain>
    </source>
</reference>
<feature type="chain" id="PRO_5039369271" description="VOC family protein" evidence="2">
    <location>
        <begin position="19"/>
        <end position="190"/>
    </location>
</feature>
<comment type="caution">
    <text evidence="3">The sequence shown here is derived from an EMBL/GenBank/DDBJ whole genome shotgun (WGS) entry which is preliminary data.</text>
</comment>
<feature type="signal peptide" evidence="2">
    <location>
        <begin position="1"/>
        <end position="18"/>
    </location>
</feature>
<dbReference type="EMBL" id="RJSF01000043">
    <property type="protein sequence ID" value="RNM13088.1"/>
    <property type="molecule type" value="Genomic_DNA"/>
</dbReference>
<keyword evidence="2" id="KW-0732">Signal</keyword>
<evidence type="ECO:0008006" key="5">
    <source>
        <dbReference type="Google" id="ProtNLM"/>
    </source>
</evidence>
<name>A0A3N0GLT1_9ACTN</name>
<organism evidence="3 4">
    <name type="scientific">Nocardioides pocheonensis</name>
    <dbReference type="NCBI Taxonomy" id="661485"/>
    <lineage>
        <taxon>Bacteria</taxon>
        <taxon>Bacillati</taxon>
        <taxon>Actinomycetota</taxon>
        <taxon>Actinomycetes</taxon>
        <taxon>Propionibacteriales</taxon>
        <taxon>Nocardioidaceae</taxon>
        <taxon>Nocardioides</taxon>
    </lineage>
</organism>
<proteinExistence type="predicted"/>
<feature type="compositionally biased region" description="Low complexity" evidence="1">
    <location>
        <begin position="23"/>
        <end position="43"/>
    </location>
</feature>
<dbReference type="Proteomes" id="UP000279994">
    <property type="component" value="Unassembled WGS sequence"/>
</dbReference>
<evidence type="ECO:0000313" key="3">
    <source>
        <dbReference type="EMBL" id="RNM13088.1"/>
    </source>
</evidence>
<evidence type="ECO:0000256" key="1">
    <source>
        <dbReference type="SAM" id="MobiDB-lite"/>
    </source>
</evidence>
<accession>A0A3N0GLT1</accession>
<dbReference type="AlphaFoldDB" id="A0A3N0GLT1"/>
<protein>
    <recommendedName>
        <fullName evidence="5">VOC family protein</fullName>
    </recommendedName>
</protein>
<evidence type="ECO:0000256" key="2">
    <source>
        <dbReference type="SAM" id="SignalP"/>
    </source>
</evidence>
<keyword evidence="4" id="KW-1185">Reference proteome</keyword>
<sequence length="190" mass="19742">MGAILVILLTAATTAACGGSDRPSAGASAGTTTPSTPSATDTSQLGQDEPAEPKDTALQQPKAEATIKPQATLSAVPGASELPAHGFRSVQGFPVPPGVKVKDPGPLDDTWQFDIHAADLDSVIAFYKRVLPQMGFRVRLGVSYELGNEQVYWDLVFDGRISGTMVRDPSNGVVFVVVNPPGQPAIAGES</sequence>
<evidence type="ECO:0000313" key="4">
    <source>
        <dbReference type="Proteomes" id="UP000279994"/>
    </source>
</evidence>
<gene>
    <name evidence="3" type="ORF">EFL26_16825</name>
</gene>